<dbReference type="Pfam" id="PF09305">
    <property type="entry name" value="TACI-CRD2"/>
    <property type="match status" value="1"/>
</dbReference>
<reference evidence="3 4" key="1">
    <citation type="submission" date="2012-03" db="EMBL/GenBank/DDBJ databases">
        <title>Whole Genome Assembly of Papio anubis.</title>
        <authorList>
            <person name="Liu Y.L."/>
            <person name="Abraham K.A."/>
            <person name="Akbar H.A."/>
            <person name="Ali S.A."/>
            <person name="Anosike U.A."/>
            <person name="Aqrawi P.A."/>
            <person name="Arias F.A."/>
            <person name="Attaway T.A."/>
            <person name="Awwad R.A."/>
            <person name="Babu C.B."/>
            <person name="Bandaranaike D.B."/>
            <person name="Battles P.B."/>
            <person name="Bell A.B."/>
            <person name="Beltran B.B."/>
            <person name="Berhane-Mersha D.B."/>
            <person name="Bess C.B."/>
            <person name="Bickham C.B."/>
            <person name="Bolden T.B."/>
            <person name="Carter K.C."/>
            <person name="Chau D.C."/>
            <person name="Chavez A.C."/>
            <person name="Clerc-Blankenburg K.C."/>
            <person name="Coyle M.C."/>
            <person name="Dao M.D."/>
            <person name="Davila M.L.D."/>
            <person name="Davy-Carroll L.D."/>
            <person name="Denson S.D."/>
            <person name="Dinh H.D."/>
            <person name="Fernandez S.F."/>
            <person name="Fernando P.F."/>
            <person name="Forbes L.F."/>
            <person name="Francis C.F."/>
            <person name="Francisco L.F."/>
            <person name="Fu Q.F."/>
            <person name="Garcia-Iii R.G."/>
            <person name="Garrett T.G."/>
            <person name="Gross S.G."/>
            <person name="Gubbala S.G."/>
            <person name="Hirani K.H."/>
            <person name="Hogues M.H."/>
            <person name="Hollins B.H."/>
            <person name="Jackson L.J."/>
            <person name="Javaid M.J."/>
            <person name="Jhangiani S.J."/>
            <person name="Johnson A.J."/>
            <person name="Johnson B.J."/>
            <person name="Jones J.J."/>
            <person name="Joshi V.J."/>
            <person name="Kalu J.K."/>
            <person name="Khan N.K."/>
            <person name="Korchina V.K."/>
            <person name="Kovar C.K."/>
            <person name="Lago L.L."/>
            <person name="Lara F.L."/>
            <person name="Le T.-K.L."/>
            <person name="Lee S.L."/>
            <person name="Legall-Iii F.L."/>
            <person name="Lemon S.L."/>
            <person name="Liu J.L."/>
            <person name="Liu Y.-S.L."/>
            <person name="Liyanage D.L."/>
            <person name="Lopez J.L."/>
            <person name="Lorensuhewa L.L."/>
            <person name="Mata R.M."/>
            <person name="Mathew T.M."/>
            <person name="Mercado C.M."/>
            <person name="Mercado I.M."/>
            <person name="Morales K.M."/>
            <person name="Morgan M.M."/>
            <person name="Munidasa M.M."/>
            <person name="Ngo D.N."/>
            <person name="Nguyen L.N."/>
            <person name="Nguyen T.N."/>
            <person name="Nguyen N.N."/>
            <person name="Obregon M.O."/>
            <person name="Okwuonu G.O."/>
            <person name="Ongeri F.O."/>
            <person name="Onwere C.O."/>
            <person name="Osifeso I.O."/>
            <person name="Parra A.P."/>
            <person name="Patil S.P."/>
            <person name="Perez A.P."/>
            <person name="Perez Y.P."/>
            <person name="Pham C.P."/>
            <person name="Pu L.-L.P."/>
            <person name="Puazo M.P."/>
            <person name="Quiroz J.Q."/>
            <person name="Rouhana J.R."/>
            <person name="Ruiz M.R."/>
            <person name="Ruiz S.-J.R."/>
            <person name="Saada N.S."/>
            <person name="Santibanez J.S."/>
            <person name="Scheel M.S."/>
            <person name="Schneider B.S."/>
            <person name="Simmons D.S."/>
            <person name="Sisson I.S."/>
            <person name="Tang L.-Y.T."/>
            <person name="Thornton R.T."/>
            <person name="Tisius J.T."/>
            <person name="Toledanes G.T."/>
            <person name="Trejos Z.T."/>
            <person name="Usmani K.U."/>
            <person name="Varghese R.V."/>
            <person name="Vattathil S.V."/>
            <person name="Vee V.V."/>
            <person name="Walker D.W."/>
            <person name="Weissenberger G.W."/>
            <person name="White C.W."/>
            <person name="Williams A.W."/>
            <person name="Woodworth J.W."/>
            <person name="Wright R.W."/>
            <person name="Zhu Y.Z."/>
            <person name="Han Y.H."/>
            <person name="Newsham I.N."/>
            <person name="Nazareth L.N."/>
            <person name="Worley K.W."/>
            <person name="Muzny D.M."/>
            <person name="Rogers J.R."/>
            <person name="Gibbs R.G."/>
        </authorList>
    </citation>
    <scope>NUCLEOTIDE SEQUENCE [LARGE SCALE GENOMIC DNA]</scope>
</reference>
<sequence>MCESRGPENNHVQMGKLRLERGRGCPRPLVELASLSGPLLLLRQLLCSRGMWTARGWAATTCQLPSRSWSLSSTGPVNRAGYGILPRRAVLGSLLGNCMSCKAICNHQSQRTCAASCRSLSCCKEQGRFYDHLLRDCISCASICGQHPKQCAYFCENKLRSPMNLPPELRRQQSGEVENNSDNSGRYQGSEHRGSEASPGKPREANLHGVTQVQKGWEA</sequence>
<dbReference type="PRINTS" id="PR01963">
    <property type="entry name" value="TNFACTORR13B"/>
</dbReference>
<dbReference type="GO" id="GO:0030889">
    <property type="term" value="P:negative regulation of B cell proliferation"/>
    <property type="evidence" value="ECO:0007669"/>
    <property type="project" value="TreeGrafter"/>
</dbReference>
<dbReference type="InterPro" id="IPR022317">
    <property type="entry name" value="TNFR_13B"/>
</dbReference>
<dbReference type="AlphaFoldDB" id="A0A8I5NMF2"/>
<dbReference type="SUPFAM" id="SSF57586">
    <property type="entry name" value="TNF receptor-like"/>
    <property type="match status" value="1"/>
</dbReference>
<dbReference type="PANTHER" id="PTHR15511">
    <property type="entry name" value="TUMOR NECROSIS FACTOR RECEPTOR SUPERFAMILY MEMBER 13B"/>
    <property type="match status" value="1"/>
</dbReference>
<dbReference type="GeneTree" id="ENSGT00390000013910"/>
<dbReference type="GO" id="GO:0001782">
    <property type="term" value="P:B cell homeostasis"/>
    <property type="evidence" value="ECO:0007669"/>
    <property type="project" value="TreeGrafter"/>
</dbReference>
<dbReference type="Ensembl" id="ENSPANT00000077975.1">
    <property type="protein sequence ID" value="ENSPANP00000057250.1"/>
    <property type="gene ID" value="ENSPANG00000044947.1"/>
</dbReference>
<feature type="region of interest" description="Disordered" evidence="1">
    <location>
        <begin position="165"/>
        <end position="219"/>
    </location>
</feature>
<dbReference type="FunFam" id="4.10.1290.10:FF:000001">
    <property type="entry name" value="Tumor necrosis factor receptor superfamily member 13B"/>
    <property type="match status" value="1"/>
</dbReference>
<evidence type="ECO:0000313" key="4">
    <source>
        <dbReference type="Proteomes" id="UP000028761"/>
    </source>
</evidence>
<reference evidence="3" key="2">
    <citation type="submission" date="2025-08" db="UniProtKB">
        <authorList>
            <consortium name="Ensembl"/>
        </authorList>
    </citation>
    <scope>IDENTIFICATION</scope>
</reference>
<evidence type="ECO:0000256" key="1">
    <source>
        <dbReference type="SAM" id="MobiDB-lite"/>
    </source>
</evidence>
<keyword evidence="4" id="KW-1185">Reference proteome</keyword>
<evidence type="ECO:0000313" key="3">
    <source>
        <dbReference type="Ensembl" id="ENSPANP00000057250.1"/>
    </source>
</evidence>
<feature type="domain" description="TACI cysteine-rich" evidence="2">
    <location>
        <begin position="120"/>
        <end position="158"/>
    </location>
</feature>
<organism evidence="3 4">
    <name type="scientific">Papio anubis</name>
    <name type="common">Olive baboon</name>
    <dbReference type="NCBI Taxonomy" id="9555"/>
    <lineage>
        <taxon>Eukaryota</taxon>
        <taxon>Metazoa</taxon>
        <taxon>Chordata</taxon>
        <taxon>Craniata</taxon>
        <taxon>Vertebrata</taxon>
        <taxon>Euteleostomi</taxon>
        <taxon>Mammalia</taxon>
        <taxon>Eutheria</taxon>
        <taxon>Euarchontoglires</taxon>
        <taxon>Primates</taxon>
        <taxon>Haplorrhini</taxon>
        <taxon>Catarrhini</taxon>
        <taxon>Cercopithecidae</taxon>
        <taxon>Cercopithecinae</taxon>
        <taxon>Papio</taxon>
    </lineage>
</organism>
<dbReference type="GO" id="GO:0002244">
    <property type="term" value="P:hematopoietic progenitor cell differentiation"/>
    <property type="evidence" value="ECO:0007669"/>
    <property type="project" value="TreeGrafter"/>
</dbReference>
<evidence type="ECO:0000259" key="2">
    <source>
        <dbReference type="Pfam" id="PF09305"/>
    </source>
</evidence>
<reference evidence="3" key="3">
    <citation type="submission" date="2025-09" db="UniProtKB">
        <authorList>
            <consortium name="Ensembl"/>
        </authorList>
    </citation>
    <scope>IDENTIFICATION</scope>
</reference>
<feature type="compositionally biased region" description="Polar residues" evidence="1">
    <location>
        <begin position="174"/>
        <end position="187"/>
    </location>
</feature>
<dbReference type="GO" id="GO:0005886">
    <property type="term" value="C:plasma membrane"/>
    <property type="evidence" value="ECO:0007669"/>
    <property type="project" value="InterPro"/>
</dbReference>
<dbReference type="Gene3D" id="4.10.1290.10">
    <property type="entry name" value="Tumor necrosis factor receptor superfamily"/>
    <property type="match status" value="2"/>
</dbReference>
<protein>
    <recommendedName>
        <fullName evidence="2">TACI cysteine-rich domain-containing protein</fullName>
    </recommendedName>
</protein>
<dbReference type="Proteomes" id="UP000028761">
    <property type="component" value="Chromosome 17"/>
</dbReference>
<name>A0A8I5NMF2_PAPAN</name>
<feature type="compositionally biased region" description="Polar residues" evidence="1">
    <location>
        <begin position="209"/>
        <end position="219"/>
    </location>
</feature>
<dbReference type="InterPro" id="IPR015384">
    <property type="entry name" value="TACI_Cys-rich-dom"/>
</dbReference>
<proteinExistence type="predicted"/>
<dbReference type="PANTHER" id="PTHR15511:SF2">
    <property type="entry name" value="TUMOR NECROSIS FACTOR RECEPTOR SUPERFAMILY MEMBER 13B"/>
    <property type="match status" value="1"/>
</dbReference>
<feature type="compositionally biased region" description="Basic and acidic residues" evidence="1">
    <location>
        <begin position="189"/>
        <end position="206"/>
    </location>
</feature>
<accession>A0A8I5NMF2</accession>